<dbReference type="GO" id="GO:0016301">
    <property type="term" value="F:kinase activity"/>
    <property type="evidence" value="ECO:0007669"/>
    <property type="project" value="UniProtKB-KW"/>
</dbReference>
<keyword evidence="6" id="KW-0902">Two-component regulatory system</keyword>
<evidence type="ECO:0000259" key="8">
    <source>
        <dbReference type="PROSITE" id="PS50109"/>
    </source>
</evidence>
<dbReference type="PANTHER" id="PTHR45453">
    <property type="entry name" value="PHOSPHATE REGULON SENSOR PROTEIN PHOR"/>
    <property type="match status" value="1"/>
</dbReference>
<dbReference type="InterPro" id="IPR005467">
    <property type="entry name" value="His_kinase_dom"/>
</dbReference>
<keyword evidence="10" id="KW-1185">Reference proteome</keyword>
<gene>
    <name evidence="9" type="ORF">IBL26_20275</name>
</gene>
<evidence type="ECO:0000256" key="7">
    <source>
        <dbReference type="SAM" id="Phobius"/>
    </source>
</evidence>
<dbReference type="InterPro" id="IPR036097">
    <property type="entry name" value="HisK_dim/P_sf"/>
</dbReference>
<dbReference type="SUPFAM" id="SSF55874">
    <property type="entry name" value="ATPase domain of HSP90 chaperone/DNA topoisomerase II/histidine kinase"/>
    <property type="match status" value="1"/>
</dbReference>
<evidence type="ECO:0000256" key="2">
    <source>
        <dbReference type="ARBA" id="ARBA00012438"/>
    </source>
</evidence>
<dbReference type="Gene3D" id="1.10.287.130">
    <property type="match status" value="1"/>
</dbReference>
<accession>A0ABR7RRI4</accession>
<dbReference type="Gene3D" id="3.30.565.10">
    <property type="entry name" value="Histidine kinase-like ATPase, C-terminal domain"/>
    <property type="match status" value="1"/>
</dbReference>
<dbReference type="EMBL" id="JACTVA010000047">
    <property type="protein sequence ID" value="MBC9209192.1"/>
    <property type="molecule type" value="Genomic_DNA"/>
</dbReference>
<feature type="transmembrane region" description="Helical" evidence="7">
    <location>
        <begin position="14"/>
        <end position="34"/>
    </location>
</feature>
<dbReference type="InterPro" id="IPR050351">
    <property type="entry name" value="BphY/WalK/GraS-like"/>
</dbReference>
<comment type="catalytic activity">
    <reaction evidence="1">
        <text>ATP + protein L-histidine = ADP + protein N-phospho-L-histidine.</text>
        <dbReference type="EC" id="2.7.13.3"/>
    </reaction>
</comment>
<evidence type="ECO:0000256" key="3">
    <source>
        <dbReference type="ARBA" id="ARBA00022553"/>
    </source>
</evidence>
<evidence type="ECO:0000313" key="9">
    <source>
        <dbReference type="EMBL" id="MBC9209192.1"/>
    </source>
</evidence>
<dbReference type="SMART" id="SM00388">
    <property type="entry name" value="HisKA"/>
    <property type="match status" value="1"/>
</dbReference>
<dbReference type="Pfam" id="PF02518">
    <property type="entry name" value="HATPase_c"/>
    <property type="match status" value="1"/>
</dbReference>
<evidence type="ECO:0000256" key="6">
    <source>
        <dbReference type="ARBA" id="ARBA00023012"/>
    </source>
</evidence>
<dbReference type="SMART" id="SM00387">
    <property type="entry name" value="HATPase_c"/>
    <property type="match status" value="1"/>
</dbReference>
<evidence type="ECO:0000313" key="10">
    <source>
        <dbReference type="Proteomes" id="UP000626026"/>
    </source>
</evidence>
<evidence type="ECO:0000256" key="4">
    <source>
        <dbReference type="ARBA" id="ARBA00022679"/>
    </source>
</evidence>
<name>A0ABR7RRI4_9PROT</name>
<proteinExistence type="predicted"/>
<feature type="domain" description="Histidine kinase" evidence="8">
    <location>
        <begin position="244"/>
        <end position="465"/>
    </location>
</feature>
<dbReference type="InterPro" id="IPR003661">
    <property type="entry name" value="HisK_dim/P_dom"/>
</dbReference>
<dbReference type="InterPro" id="IPR003594">
    <property type="entry name" value="HATPase_dom"/>
</dbReference>
<keyword evidence="4" id="KW-0808">Transferase</keyword>
<keyword evidence="7" id="KW-0812">Transmembrane</keyword>
<dbReference type="PANTHER" id="PTHR45453:SF1">
    <property type="entry name" value="PHOSPHATE REGULON SENSOR PROTEIN PHOR"/>
    <property type="match status" value="1"/>
</dbReference>
<keyword evidence="5 9" id="KW-0418">Kinase</keyword>
<dbReference type="EC" id="2.7.13.3" evidence="2"/>
<dbReference type="RefSeq" id="WP_187786327.1">
    <property type="nucleotide sequence ID" value="NZ_JACTVA010000047.1"/>
</dbReference>
<evidence type="ECO:0000256" key="5">
    <source>
        <dbReference type="ARBA" id="ARBA00022777"/>
    </source>
</evidence>
<dbReference type="PROSITE" id="PS50109">
    <property type="entry name" value="HIS_KIN"/>
    <property type="match status" value="1"/>
</dbReference>
<protein>
    <recommendedName>
        <fullName evidence="2">histidine kinase</fullName>
        <ecNumber evidence="2">2.7.13.3</ecNumber>
    </recommendedName>
</protein>
<keyword evidence="3" id="KW-0597">Phosphoprotein</keyword>
<dbReference type="Pfam" id="PF00512">
    <property type="entry name" value="HisKA"/>
    <property type="match status" value="1"/>
</dbReference>
<dbReference type="CDD" id="cd00075">
    <property type="entry name" value="HATPase"/>
    <property type="match status" value="1"/>
</dbReference>
<dbReference type="PRINTS" id="PR00344">
    <property type="entry name" value="BCTRLSENSOR"/>
</dbReference>
<dbReference type="Proteomes" id="UP000626026">
    <property type="component" value="Unassembled WGS sequence"/>
</dbReference>
<sequence>MTEQVAAPISLGRLASSAALIGWVPVAMFLALGVGRWLDPALALLGAGVTVLGAWLVAWIWLSNLARLATVLRRASEGHGEALASPGPPMLPAMRDVAEATARLARSLDERSALVGRLRRADAAILENLPDPLFVLAEDRTPLRANRAARLLFGVPVADMRPLAGDTGALLRHPALAGAVDRALLEGSVQAVDIVLPVPVSRELAAQVIPLDPPLLDGGRLVVQLIDRTRERAVERMRADFVANASHELRTPLASLIGFIETLRGPAEDDADARRRFLGIMAEQSERMRRLIDDLLGLSRIELTEHQAPTGQVLLAELARSEAEAMVPILARRSVHLDLALDDAALATPADGEQLAQVLRNLLENAIRHGREGGTVRLVVRQMKGDRPGAVMEITDDGPGIAREHIPRLTERFYRVDKGRSRGAGGTGLGLAIVKHIINRHRGQLVIESEEGHGATFRVWLPSAVGAG</sequence>
<organism evidence="9 10">
    <name type="scientific">Teichococcus aerophilus</name>
    <dbReference type="NCBI Taxonomy" id="1224513"/>
    <lineage>
        <taxon>Bacteria</taxon>
        <taxon>Pseudomonadati</taxon>
        <taxon>Pseudomonadota</taxon>
        <taxon>Alphaproteobacteria</taxon>
        <taxon>Acetobacterales</taxon>
        <taxon>Roseomonadaceae</taxon>
        <taxon>Roseomonas</taxon>
    </lineage>
</organism>
<dbReference type="InterPro" id="IPR004358">
    <property type="entry name" value="Sig_transdc_His_kin-like_C"/>
</dbReference>
<dbReference type="InterPro" id="IPR036890">
    <property type="entry name" value="HATPase_C_sf"/>
</dbReference>
<feature type="transmembrane region" description="Helical" evidence="7">
    <location>
        <begin position="41"/>
        <end position="62"/>
    </location>
</feature>
<reference evidence="9 10" key="1">
    <citation type="journal article" date="2013" name="Int. J. Syst. Evol. Microbiol.">
        <title>Roseomonas aerophila sp. nov., isolated from air.</title>
        <authorList>
            <person name="Kim S.J."/>
            <person name="Weon H.Y."/>
            <person name="Ahn J.H."/>
            <person name="Hong S.B."/>
            <person name="Seok S.J."/>
            <person name="Whang K.S."/>
            <person name="Kwon S.W."/>
        </authorList>
    </citation>
    <scope>NUCLEOTIDE SEQUENCE [LARGE SCALE GENOMIC DNA]</scope>
    <source>
        <strain evidence="9 10">NBRC 108923</strain>
    </source>
</reference>
<keyword evidence="7" id="KW-1133">Transmembrane helix</keyword>
<dbReference type="SUPFAM" id="SSF47384">
    <property type="entry name" value="Homodimeric domain of signal transducing histidine kinase"/>
    <property type="match status" value="1"/>
</dbReference>
<keyword evidence="7" id="KW-0472">Membrane</keyword>
<dbReference type="CDD" id="cd00082">
    <property type="entry name" value="HisKA"/>
    <property type="match status" value="1"/>
</dbReference>
<comment type="caution">
    <text evidence="9">The sequence shown here is derived from an EMBL/GenBank/DDBJ whole genome shotgun (WGS) entry which is preliminary data.</text>
</comment>
<evidence type="ECO:0000256" key="1">
    <source>
        <dbReference type="ARBA" id="ARBA00000085"/>
    </source>
</evidence>
<dbReference type="InterPro" id="IPR000014">
    <property type="entry name" value="PAS"/>
</dbReference>
<dbReference type="Pfam" id="PF13188">
    <property type="entry name" value="PAS_8"/>
    <property type="match status" value="1"/>
</dbReference>